<dbReference type="InParanoid" id="A0A0C3I6F9"/>
<accession>A0A0C3I6F9</accession>
<sequence>MGLMALHMSVEDAWFGWHRLYAILGNSFTRCDKIKGWGRASGTPAEILIRVVTIHFGIWKHRTPTSAWLGTRAFASEQADTQVSQLCLQLGLFSTQQLYPWVFGIPQLYPRAFGIQQSYLGPLASPSSGVVASAA</sequence>
<dbReference type="HOGENOM" id="CLU_1886599_0_0_1"/>
<dbReference type="Proteomes" id="UP000054217">
    <property type="component" value="Unassembled WGS sequence"/>
</dbReference>
<gene>
    <name evidence="1" type="ORF">M404DRAFT_11558</name>
</gene>
<reference evidence="2" key="2">
    <citation type="submission" date="2015-01" db="EMBL/GenBank/DDBJ databases">
        <title>Evolutionary Origins and Diversification of the Mycorrhizal Mutualists.</title>
        <authorList>
            <consortium name="DOE Joint Genome Institute"/>
            <consortium name="Mycorrhizal Genomics Consortium"/>
            <person name="Kohler A."/>
            <person name="Kuo A."/>
            <person name="Nagy L.G."/>
            <person name="Floudas D."/>
            <person name="Copeland A."/>
            <person name="Barry K.W."/>
            <person name="Cichocki N."/>
            <person name="Veneault-Fourrey C."/>
            <person name="LaButti K."/>
            <person name="Lindquist E.A."/>
            <person name="Lipzen A."/>
            <person name="Lundell T."/>
            <person name="Morin E."/>
            <person name="Murat C."/>
            <person name="Riley R."/>
            <person name="Ohm R."/>
            <person name="Sun H."/>
            <person name="Tunlid A."/>
            <person name="Henrissat B."/>
            <person name="Grigoriev I.V."/>
            <person name="Hibbett D.S."/>
            <person name="Martin F."/>
        </authorList>
    </citation>
    <scope>NUCLEOTIDE SEQUENCE [LARGE SCALE GENOMIC DNA]</scope>
    <source>
        <strain evidence="2">Marx 270</strain>
    </source>
</reference>
<reference evidence="1 2" key="1">
    <citation type="submission" date="2014-04" db="EMBL/GenBank/DDBJ databases">
        <authorList>
            <consortium name="DOE Joint Genome Institute"/>
            <person name="Kuo A."/>
            <person name="Kohler A."/>
            <person name="Costa M.D."/>
            <person name="Nagy L.G."/>
            <person name="Floudas D."/>
            <person name="Copeland A."/>
            <person name="Barry K.W."/>
            <person name="Cichocki N."/>
            <person name="Veneault-Fourrey C."/>
            <person name="LaButti K."/>
            <person name="Lindquist E.A."/>
            <person name="Lipzen A."/>
            <person name="Lundell T."/>
            <person name="Morin E."/>
            <person name="Murat C."/>
            <person name="Sun H."/>
            <person name="Tunlid A."/>
            <person name="Henrissat B."/>
            <person name="Grigoriev I.V."/>
            <person name="Hibbett D.S."/>
            <person name="Martin F."/>
            <person name="Nordberg H.P."/>
            <person name="Cantor M.N."/>
            <person name="Hua S.X."/>
        </authorList>
    </citation>
    <scope>NUCLEOTIDE SEQUENCE [LARGE SCALE GENOMIC DNA]</scope>
    <source>
        <strain evidence="1 2">Marx 270</strain>
    </source>
</reference>
<evidence type="ECO:0000313" key="2">
    <source>
        <dbReference type="Proteomes" id="UP000054217"/>
    </source>
</evidence>
<name>A0A0C3I6F9_PISTI</name>
<protein>
    <submittedName>
        <fullName evidence="1">Uncharacterized protein</fullName>
    </submittedName>
</protein>
<organism evidence="1 2">
    <name type="scientific">Pisolithus tinctorius Marx 270</name>
    <dbReference type="NCBI Taxonomy" id="870435"/>
    <lineage>
        <taxon>Eukaryota</taxon>
        <taxon>Fungi</taxon>
        <taxon>Dikarya</taxon>
        <taxon>Basidiomycota</taxon>
        <taxon>Agaricomycotina</taxon>
        <taxon>Agaricomycetes</taxon>
        <taxon>Agaricomycetidae</taxon>
        <taxon>Boletales</taxon>
        <taxon>Sclerodermatineae</taxon>
        <taxon>Pisolithaceae</taxon>
        <taxon>Pisolithus</taxon>
    </lineage>
</organism>
<dbReference type="EMBL" id="KN832377">
    <property type="protein sequence ID" value="KIN92787.1"/>
    <property type="molecule type" value="Genomic_DNA"/>
</dbReference>
<keyword evidence="2" id="KW-1185">Reference proteome</keyword>
<evidence type="ECO:0000313" key="1">
    <source>
        <dbReference type="EMBL" id="KIN92787.1"/>
    </source>
</evidence>
<dbReference type="AlphaFoldDB" id="A0A0C3I6F9"/>
<proteinExistence type="predicted"/>